<dbReference type="InterPro" id="IPR041881">
    <property type="entry name" value="PqqD_sf"/>
</dbReference>
<feature type="transmembrane region" description="Helical" evidence="2">
    <location>
        <begin position="402"/>
        <end position="421"/>
    </location>
</feature>
<accession>A0A517YSV5</accession>
<dbReference type="InterPro" id="IPR001193">
    <property type="entry name" value="MBTPS2"/>
</dbReference>
<name>A0A517YSV5_9BACT</name>
<dbReference type="RefSeq" id="WP_145076185.1">
    <property type="nucleotide sequence ID" value="NZ_CP036425.1"/>
</dbReference>
<evidence type="ECO:0000313" key="4">
    <source>
        <dbReference type="Proteomes" id="UP000317369"/>
    </source>
</evidence>
<dbReference type="PANTHER" id="PTHR13325">
    <property type="entry name" value="PROTEASE M50 MEMBRANE-BOUND TRANSCRIPTION FACTOR SITE 2 PROTEASE"/>
    <property type="match status" value="1"/>
</dbReference>
<dbReference type="Gene3D" id="1.10.10.1150">
    <property type="entry name" value="Coenzyme PQQ synthesis protein D (PqqD)"/>
    <property type="match status" value="1"/>
</dbReference>
<feature type="transmembrane region" description="Helical" evidence="2">
    <location>
        <begin position="269"/>
        <end position="290"/>
    </location>
</feature>
<feature type="transmembrane region" description="Helical" evidence="2">
    <location>
        <begin position="375"/>
        <end position="396"/>
    </location>
</feature>
<dbReference type="KEGG" id="pcor:KS4_13370"/>
<keyword evidence="1" id="KW-0175">Coiled coil</keyword>
<dbReference type="EMBL" id="CP036425">
    <property type="protein sequence ID" value="QDU33291.1"/>
    <property type="molecule type" value="Genomic_DNA"/>
</dbReference>
<feature type="transmembrane region" description="Helical" evidence="2">
    <location>
        <begin position="441"/>
        <end position="461"/>
    </location>
</feature>
<feature type="transmembrane region" description="Helical" evidence="2">
    <location>
        <begin position="153"/>
        <end position="175"/>
    </location>
</feature>
<sequence length="735" mass="83039">MATDRPTFSESWYRVGPLKPRLRSVVQTTRQQYRGHIWHILRDPANNKFYRLDEPSYHFVGLLDGNRTIDDAWKKACADLHDAAPTQGEVIQTLGQLYQNNLLDADITPDVSGMFERQRERKKREVGGYLMNLLFSKIPVWDPDRFLNHWTPLVGWIFSPIGFLLWTVLIIYGVFNVINHGSQFFNQASAVLSPSNLGWLFVSTIIIKLVHESGHAFACKYFGNKENRGGVEGIGGEVHTIGVMFVALIPMPYVDTSSSWTLRNKLHRAFIGAAGMYLELAIAAVAAIVWANTAMGTVPHAVAYNMIFIASVTTFLFNANPLIRFDGYYILSDLTEMPNLANRSKEYLYCIIKKYIYGVPNPNDPSHSAAERPWLLTYALSSAVYRVFISVGIILFVADKLIILGLIMALSTVIGMVIVPFGKWMHYLFTSGELRKNRTRALTATFSTAFVAFLLIGAIPMPDRSRAQGFVRPDQITTVYAETEGYVEAILPSGAFVHPDDDLPLVELRNVHLEFERDKLTAQKHEYLAKYRKNRTEDIASAKAMREHLDAIDEEIKRADRDVQRLNVKAPFTGNWIVGNGDSITGQYVQRGQEIGQVASLNDMQIVVTANQFLGPRLYELPNEKVPVEIRIQGRPDLKFKGTIERVIAAGQRDLPSEALGQQAGGEMAMQQDEQSGQMMASEVFFEVLVNPDRDVDFRLYPGQRVVVQFDMPNKTVLAQGWRTFRQLIQTRFQI</sequence>
<dbReference type="GO" id="GO:0031293">
    <property type="term" value="P:membrane protein intracellular domain proteolysis"/>
    <property type="evidence" value="ECO:0007669"/>
    <property type="project" value="TreeGrafter"/>
</dbReference>
<gene>
    <name evidence="3" type="ORF">KS4_13370</name>
</gene>
<keyword evidence="2" id="KW-0812">Transmembrane</keyword>
<protein>
    <submittedName>
        <fullName evidence="3">Peptidase family M50</fullName>
    </submittedName>
</protein>
<dbReference type="PANTHER" id="PTHR13325:SF3">
    <property type="entry name" value="MEMBRANE-BOUND TRANSCRIPTION FACTOR SITE-2 PROTEASE"/>
    <property type="match status" value="1"/>
</dbReference>
<keyword evidence="4" id="KW-1185">Reference proteome</keyword>
<feature type="transmembrane region" description="Helical" evidence="2">
    <location>
        <begin position="302"/>
        <end position="323"/>
    </location>
</feature>
<evidence type="ECO:0000256" key="1">
    <source>
        <dbReference type="SAM" id="Coils"/>
    </source>
</evidence>
<dbReference type="AlphaFoldDB" id="A0A517YSV5"/>
<keyword evidence="2" id="KW-0472">Membrane</keyword>
<organism evidence="3 4">
    <name type="scientific">Poriferisphaera corsica</name>
    <dbReference type="NCBI Taxonomy" id="2528020"/>
    <lineage>
        <taxon>Bacteria</taxon>
        <taxon>Pseudomonadati</taxon>
        <taxon>Planctomycetota</taxon>
        <taxon>Phycisphaerae</taxon>
        <taxon>Phycisphaerales</taxon>
        <taxon>Phycisphaeraceae</taxon>
        <taxon>Poriferisphaera</taxon>
    </lineage>
</organism>
<reference evidence="3 4" key="1">
    <citation type="submission" date="2019-02" db="EMBL/GenBank/DDBJ databases">
        <title>Deep-cultivation of Planctomycetes and their phenomic and genomic characterization uncovers novel biology.</title>
        <authorList>
            <person name="Wiegand S."/>
            <person name="Jogler M."/>
            <person name="Boedeker C."/>
            <person name="Pinto D."/>
            <person name="Vollmers J."/>
            <person name="Rivas-Marin E."/>
            <person name="Kohn T."/>
            <person name="Peeters S.H."/>
            <person name="Heuer A."/>
            <person name="Rast P."/>
            <person name="Oberbeckmann S."/>
            <person name="Bunk B."/>
            <person name="Jeske O."/>
            <person name="Meyerdierks A."/>
            <person name="Storesund J.E."/>
            <person name="Kallscheuer N."/>
            <person name="Luecker S."/>
            <person name="Lage O.M."/>
            <person name="Pohl T."/>
            <person name="Merkel B.J."/>
            <person name="Hornburger P."/>
            <person name="Mueller R.-W."/>
            <person name="Bruemmer F."/>
            <person name="Labrenz M."/>
            <person name="Spormann A.M."/>
            <person name="Op den Camp H."/>
            <person name="Overmann J."/>
            <person name="Amann R."/>
            <person name="Jetten M.S.M."/>
            <person name="Mascher T."/>
            <person name="Medema M.H."/>
            <person name="Devos D.P."/>
            <person name="Kaster A.-K."/>
            <person name="Ovreas L."/>
            <person name="Rohde M."/>
            <person name="Galperin M.Y."/>
            <person name="Jogler C."/>
        </authorList>
    </citation>
    <scope>NUCLEOTIDE SEQUENCE [LARGE SCALE GENOMIC DNA]</scope>
    <source>
        <strain evidence="3 4">KS4</strain>
    </source>
</reference>
<keyword evidence="2" id="KW-1133">Transmembrane helix</keyword>
<feature type="transmembrane region" description="Helical" evidence="2">
    <location>
        <begin position="126"/>
        <end position="141"/>
    </location>
</feature>
<evidence type="ECO:0000256" key="2">
    <source>
        <dbReference type="SAM" id="Phobius"/>
    </source>
</evidence>
<evidence type="ECO:0000313" key="3">
    <source>
        <dbReference type="EMBL" id="QDU33291.1"/>
    </source>
</evidence>
<dbReference type="GO" id="GO:0005737">
    <property type="term" value="C:cytoplasm"/>
    <property type="evidence" value="ECO:0007669"/>
    <property type="project" value="TreeGrafter"/>
</dbReference>
<proteinExistence type="predicted"/>
<dbReference type="OrthoDB" id="9759690at2"/>
<feature type="coiled-coil region" evidence="1">
    <location>
        <begin position="542"/>
        <end position="569"/>
    </location>
</feature>
<dbReference type="GO" id="GO:0016020">
    <property type="term" value="C:membrane"/>
    <property type="evidence" value="ECO:0007669"/>
    <property type="project" value="InterPro"/>
</dbReference>
<dbReference type="GO" id="GO:0004222">
    <property type="term" value="F:metalloendopeptidase activity"/>
    <property type="evidence" value="ECO:0007669"/>
    <property type="project" value="InterPro"/>
</dbReference>
<dbReference type="Proteomes" id="UP000317369">
    <property type="component" value="Chromosome"/>
</dbReference>